<dbReference type="EMBL" id="FQ311868">
    <property type="protein sequence ID" value="CBS87369.1"/>
    <property type="molecule type" value="Genomic_DNA"/>
</dbReference>
<gene>
    <name evidence="3" type="ordered locus">AZOLI_2141</name>
</gene>
<proteinExistence type="predicted"/>
<protein>
    <submittedName>
        <fullName evidence="3">Uncharacterized protein</fullName>
    </submittedName>
</protein>
<dbReference type="Proteomes" id="UP000005667">
    <property type="component" value="Chromosome"/>
</dbReference>
<feature type="region of interest" description="Disordered" evidence="1">
    <location>
        <begin position="1"/>
        <end position="21"/>
    </location>
</feature>
<dbReference type="KEGG" id="ali:AZOLI_2141"/>
<evidence type="ECO:0000256" key="2">
    <source>
        <dbReference type="SAM" id="Phobius"/>
    </source>
</evidence>
<evidence type="ECO:0000313" key="4">
    <source>
        <dbReference type="Proteomes" id="UP000005667"/>
    </source>
</evidence>
<dbReference type="AlphaFoldDB" id="G7Z8S7"/>
<keyword evidence="4" id="KW-1185">Reference proteome</keyword>
<evidence type="ECO:0000313" key="3">
    <source>
        <dbReference type="EMBL" id="CBS87369.1"/>
    </source>
</evidence>
<accession>G7Z8S7</accession>
<keyword evidence="2" id="KW-1133">Transmembrane helix</keyword>
<keyword evidence="2" id="KW-0472">Membrane</keyword>
<dbReference type="HOGENOM" id="CLU_3164130_0_0_5"/>
<sequence>MRALPSPAGAMSRAKEKAPSPLGLGAHRIFLAAYAFLNYFSILGNFL</sequence>
<feature type="transmembrane region" description="Helical" evidence="2">
    <location>
        <begin position="21"/>
        <end position="42"/>
    </location>
</feature>
<keyword evidence="2" id="KW-0812">Transmembrane</keyword>
<evidence type="ECO:0000256" key="1">
    <source>
        <dbReference type="SAM" id="MobiDB-lite"/>
    </source>
</evidence>
<name>G7Z8S7_AZOL4</name>
<reference evidence="4" key="1">
    <citation type="journal article" date="2011" name="PLoS Genet.">
        <title>Azospirillum genomes reveal transition of bacteria from aquatic to terrestrial environments.</title>
        <authorList>
            <person name="Wisniewski-Dye F."/>
            <person name="Borziak K."/>
            <person name="Khalsa-Moyers G."/>
            <person name="Alexandre G."/>
            <person name="Sukharnikov L.O."/>
            <person name="Wuichet K."/>
            <person name="Hurst G.B."/>
            <person name="McDonald W.H."/>
            <person name="Robertson J.S."/>
            <person name="Barbe V."/>
            <person name="Calteau A."/>
            <person name="Rouy Z."/>
            <person name="Mangenot S."/>
            <person name="Prigent-Combaret C."/>
            <person name="Normand P."/>
            <person name="Boyer M."/>
            <person name="Siguier P."/>
            <person name="Dessaux Y."/>
            <person name="Elmerich C."/>
            <person name="Condemine G."/>
            <person name="Krishnen G."/>
            <person name="Kennedy I."/>
            <person name="Paterson A.H."/>
            <person name="Gonzalez V."/>
            <person name="Mavingui P."/>
            <person name="Zhulin I.B."/>
        </authorList>
    </citation>
    <scope>NUCLEOTIDE SEQUENCE [LARGE SCALE GENOMIC DNA]</scope>
    <source>
        <strain evidence="4">4B</strain>
    </source>
</reference>
<organism evidence="3 4">
    <name type="scientific">Azospirillum lipoferum (strain 4B)</name>
    <dbReference type="NCBI Taxonomy" id="862719"/>
    <lineage>
        <taxon>Bacteria</taxon>
        <taxon>Pseudomonadati</taxon>
        <taxon>Pseudomonadota</taxon>
        <taxon>Alphaproteobacteria</taxon>
        <taxon>Rhodospirillales</taxon>
        <taxon>Azospirillaceae</taxon>
        <taxon>Azospirillum</taxon>
    </lineage>
</organism>